<feature type="repeat" description="PPR" evidence="3">
    <location>
        <begin position="201"/>
        <end position="235"/>
    </location>
</feature>
<dbReference type="PROSITE" id="PS51375">
    <property type="entry name" value="PPR"/>
    <property type="match status" value="6"/>
</dbReference>
<dbReference type="InterPro" id="IPR032867">
    <property type="entry name" value="DYW_dom"/>
</dbReference>
<dbReference type="Gramene" id="rna-AYBTSS11_LOCUS25663">
    <property type="protein sequence ID" value="CAJ1973599.1"/>
    <property type="gene ID" value="gene-AYBTSS11_LOCUS25663"/>
</dbReference>
<evidence type="ECO:0000256" key="2">
    <source>
        <dbReference type="ARBA" id="ARBA00022737"/>
    </source>
</evidence>
<dbReference type="AlphaFoldDB" id="A0AA86VVA9"/>
<dbReference type="PANTHER" id="PTHR47926">
    <property type="entry name" value="PENTATRICOPEPTIDE REPEAT-CONTAINING PROTEIN"/>
    <property type="match status" value="1"/>
</dbReference>
<dbReference type="FunFam" id="1.25.40.10:FF:000031">
    <property type="entry name" value="Pentatricopeptide repeat-containing protein mitochondrial"/>
    <property type="match status" value="1"/>
</dbReference>
<protein>
    <recommendedName>
        <fullName evidence="4">DYW domain-containing protein</fullName>
    </recommendedName>
</protein>
<dbReference type="InterPro" id="IPR002885">
    <property type="entry name" value="PPR_rpt"/>
</dbReference>
<dbReference type="GO" id="GO:0009451">
    <property type="term" value="P:RNA modification"/>
    <property type="evidence" value="ECO:0007669"/>
    <property type="project" value="InterPro"/>
</dbReference>
<dbReference type="NCBIfam" id="TIGR00756">
    <property type="entry name" value="PPR"/>
    <property type="match status" value="3"/>
</dbReference>
<feature type="repeat" description="PPR" evidence="3">
    <location>
        <begin position="100"/>
        <end position="134"/>
    </location>
</feature>
<dbReference type="InterPro" id="IPR046960">
    <property type="entry name" value="PPR_At4g14850-like_plant"/>
</dbReference>
<dbReference type="GO" id="GO:0008270">
    <property type="term" value="F:zinc ion binding"/>
    <property type="evidence" value="ECO:0007669"/>
    <property type="project" value="InterPro"/>
</dbReference>
<dbReference type="GO" id="GO:0003723">
    <property type="term" value="F:RNA binding"/>
    <property type="evidence" value="ECO:0007669"/>
    <property type="project" value="InterPro"/>
</dbReference>
<gene>
    <name evidence="5" type="ORF">AYBTSS11_LOCUS25663</name>
</gene>
<sequence length="987" mass="109887">MSLRRATSTANALTPCAHHIHSHSLSLTPPHSPPQWFSILRHAIAASDLPLGKRAHARILTSGQHRERFLTNNLITMYAKCGSLSSALKLFDATPHAARDLVTWNAILAAHAHADKPSEGLRLFRLLRHSAMSTTRHTLAPVLKMCLLSCSPSASESLHGYALKIGLLWDVFVAGALVNIYSKFGRIREARHLFDGMTVRDVVLWNLMMKAYVDTCLEHEALLLFSEFHRTGLRPDDVTLRTLTQVGKSRKTVFESHLKQLRAYATKLFVREDGDSDVIAWNTTLSRCLQRGEAWEAVDCFGDMIKSSVACDSLTFVVMLSVAASLNCLELGKQIHGVVVRTELDQVVSVGNSLINMYFKVGFVSRARSVFGQMSEVDLISWNTMISGCALNGLEECSVGLFVDLLRVGLLPDQFTIASVLRACSSLEQGCYLATQIHTCAMKAGVVLDSFVSTALIDVYSKSGKTEEAEVLFSNQDDLASWNAMMHGYIVGHDFHKALRLYMILHESGERADPITLANAAKAAGGLVGLEQGKQIHAVVMKRGFNLDLFVISSVLDMYLKCGEMESASRVFSEIPSPDDVAWTTMISGYVENGQEDRALSTYHQMRLSMVQPDEYTFATLVKACSLLAALEQGRQIHANIVKLNCAFDPFVMTSLVDMYSKCGNIEDARGLFGRMNTGRIVSWNAMIVGLAQHGNAEEALHFFKDMKSRGVMPDRITFIGVLSACSHSGLISEAYDNFYSMQKNYCIEPEIEHYSCLVDALSRAGQIQEAEEVISSMPFEASASMYRTLLNACRVHPDGETGKRVAEKLLILDPSDSAAYVLLSNVYAASNQWENVESARNMMRKVNVKKDPGFSWLDLKNKVHLFVAGDRSHEETDVIYNKLEFVMKKIREEGYVPDTDVALVDVEEEDKESSLYYHSEKLAIVYGLIKTPSSTTLRIIKNLRVCGDCHNAIKYISKIFKREIVLRDANRFHHFRSGTCSCGDYW</sequence>
<reference evidence="5" key="1">
    <citation type="submission" date="2023-10" db="EMBL/GenBank/DDBJ databases">
        <authorList>
            <person name="Domelevo Entfellner J.-B."/>
        </authorList>
    </citation>
    <scope>NUCLEOTIDE SEQUENCE</scope>
</reference>
<dbReference type="FunFam" id="1.25.40.10:FF:001139">
    <property type="entry name" value="Uncharacterized protein"/>
    <property type="match status" value="1"/>
</dbReference>
<keyword evidence="6" id="KW-1185">Reference proteome</keyword>
<feature type="repeat" description="PPR" evidence="3">
    <location>
        <begin position="680"/>
        <end position="714"/>
    </location>
</feature>
<dbReference type="Pfam" id="PF01535">
    <property type="entry name" value="PPR"/>
    <property type="match status" value="12"/>
</dbReference>
<dbReference type="InterPro" id="IPR011990">
    <property type="entry name" value="TPR-like_helical_dom_sf"/>
</dbReference>
<feature type="domain" description="DYW" evidence="4">
    <location>
        <begin position="895"/>
        <end position="987"/>
    </location>
</feature>
<evidence type="ECO:0000259" key="4">
    <source>
        <dbReference type="Pfam" id="PF14432"/>
    </source>
</evidence>
<proteinExistence type="inferred from homology"/>
<feature type="repeat" description="PPR" evidence="3">
    <location>
        <begin position="378"/>
        <end position="412"/>
    </location>
</feature>
<dbReference type="Gene3D" id="1.25.40.10">
    <property type="entry name" value="Tetratricopeptide repeat domain"/>
    <property type="match status" value="8"/>
</dbReference>
<dbReference type="PANTHER" id="PTHR47926:SF543">
    <property type="entry name" value="(WILD MALAYSIAN BANANA) HYPOTHETICAL PROTEIN"/>
    <property type="match status" value="1"/>
</dbReference>
<comment type="similarity">
    <text evidence="1">Belongs to the PPR family. PCMP-H subfamily.</text>
</comment>
<dbReference type="Pfam" id="PF13041">
    <property type="entry name" value="PPR_2"/>
    <property type="match status" value="2"/>
</dbReference>
<evidence type="ECO:0000256" key="3">
    <source>
        <dbReference type="PROSITE-ProRule" id="PRU00708"/>
    </source>
</evidence>
<dbReference type="Proteomes" id="UP001189624">
    <property type="component" value="Chromosome 9"/>
</dbReference>
<evidence type="ECO:0000313" key="6">
    <source>
        <dbReference type="Proteomes" id="UP001189624"/>
    </source>
</evidence>
<dbReference type="Pfam" id="PF20431">
    <property type="entry name" value="E_motif"/>
    <property type="match status" value="1"/>
</dbReference>
<dbReference type="FunFam" id="1.25.40.10:FF:000366">
    <property type="entry name" value="Pentatricopeptide (PPR) repeat-containing protein"/>
    <property type="match status" value="1"/>
</dbReference>
<feature type="repeat" description="PPR" evidence="3">
    <location>
        <begin position="478"/>
        <end position="512"/>
    </location>
</feature>
<dbReference type="EMBL" id="OY731406">
    <property type="protein sequence ID" value="CAJ1973599.1"/>
    <property type="molecule type" value="Genomic_DNA"/>
</dbReference>
<feature type="repeat" description="PPR" evidence="3">
    <location>
        <begin position="579"/>
        <end position="613"/>
    </location>
</feature>
<organism evidence="5 6">
    <name type="scientific">Sphenostylis stenocarpa</name>
    <dbReference type="NCBI Taxonomy" id="92480"/>
    <lineage>
        <taxon>Eukaryota</taxon>
        <taxon>Viridiplantae</taxon>
        <taxon>Streptophyta</taxon>
        <taxon>Embryophyta</taxon>
        <taxon>Tracheophyta</taxon>
        <taxon>Spermatophyta</taxon>
        <taxon>Magnoliopsida</taxon>
        <taxon>eudicotyledons</taxon>
        <taxon>Gunneridae</taxon>
        <taxon>Pentapetalae</taxon>
        <taxon>rosids</taxon>
        <taxon>fabids</taxon>
        <taxon>Fabales</taxon>
        <taxon>Fabaceae</taxon>
        <taxon>Papilionoideae</taxon>
        <taxon>50 kb inversion clade</taxon>
        <taxon>NPAAA clade</taxon>
        <taxon>indigoferoid/millettioid clade</taxon>
        <taxon>Phaseoleae</taxon>
        <taxon>Sphenostylis</taxon>
    </lineage>
</organism>
<evidence type="ECO:0000313" key="5">
    <source>
        <dbReference type="EMBL" id="CAJ1973599.1"/>
    </source>
</evidence>
<dbReference type="Pfam" id="PF14432">
    <property type="entry name" value="DYW_deaminase"/>
    <property type="match status" value="1"/>
</dbReference>
<keyword evidence="2" id="KW-0677">Repeat</keyword>
<name>A0AA86VVA9_9FABA</name>
<dbReference type="InterPro" id="IPR046848">
    <property type="entry name" value="E_motif"/>
</dbReference>
<accession>A0AA86VVA9</accession>
<dbReference type="SUPFAM" id="SSF48452">
    <property type="entry name" value="TPR-like"/>
    <property type="match status" value="1"/>
</dbReference>
<evidence type="ECO:0000256" key="1">
    <source>
        <dbReference type="ARBA" id="ARBA00006643"/>
    </source>
</evidence>
<dbReference type="FunFam" id="1.25.40.10:FF:001086">
    <property type="entry name" value="Pentatricopeptide repeat-containing protein At4g33170"/>
    <property type="match status" value="1"/>
</dbReference>